<dbReference type="PANTHER" id="PTHR10009:SF18">
    <property type="entry name" value="PROTEIN YELLOW-LIKE PROTEIN"/>
    <property type="match status" value="1"/>
</dbReference>
<organism evidence="3 4">
    <name type="scientific">Burkholderia cenocepacia</name>
    <dbReference type="NCBI Taxonomy" id="95486"/>
    <lineage>
        <taxon>Bacteria</taxon>
        <taxon>Pseudomonadati</taxon>
        <taxon>Pseudomonadota</taxon>
        <taxon>Betaproteobacteria</taxon>
        <taxon>Burkholderiales</taxon>
        <taxon>Burkholderiaceae</taxon>
        <taxon>Burkholderia</taxon>
        <taxon>Burkholderia cepacia complex</taxon>
    </lineage>
</organism>
<dbReference type="PANTHER" id="PTHR10009">
    <property type="entry name" value="PROTEIN YELLOW-RELATED"/>
    <property type="match status" value="1"/>
</dbReference>
<protein>
    <submittedName>
        <fullName evidence="3">Major royal jelly family protein</fullName>
    </submittedName>
</protein>
<evidence type="ECO:0000256" key="1">
    <source>
        <dbReference type="ARBA" id="ARBA00004613"/>
    </source>
</evidence>
<dbReference type="Pfam" id="PF03022">
    <property type="entry name" value="MRJP"/>
    <property type="match status" value="1"/>
</dbReference>
<name>A0AAW4TMX2_9BURK</name>
<keyword evidence="2" id="KW-0964">Secreted</keyword>
<gene>
    <name evidence="3" type="ORF">LGN22_29740</name>
</gene>
<reference evidence="3" key="1">
    <citation type="submission" date="2023-08" db="EMBL/GenBank/DDBJ databases">
        <title>A collection of bacterial strains from the Burkholderia cepacia Research Laboratory and Repository.</title>
        <authorList>
            <person name="Lipuma J."/>
            <person name="Spilker T."/>
        </authorList>
    </citation>
    <scope>NUCLEOTIDE SEQUENCE</scope>
    <source>
        <strain evidence="3">AU0862</strain>
    </source>
</reference>
<dbReference type="AlphaFoldDB" id="A0AAW4TMX2"/>
<evidence type="ECO:0000313" key="3">
    <source>
        <dbReference type="EMBL" id="MCA8383102.1"/>
    </source>
</evidence>
<dbReference type="InterPro" id="IPR017996">
    <property type="entry name" value="MRJP/yellow-related"/>
</dbReference>
<comment type="subcellular location">
    <subcellularLocation>
        <location evidence="1">Secreted</location>
    </subcellularLocation>
</comment>
<dbReference type="EMBL" id="JAIZTC010000010">
    <property type="protein sequence ID" value="MCA8383102.1"/>
    <property type="molecule type" value="Genomic_DNA"/>
</dbReference>
<dbReference type="Proteomes" id="UP001199070">
    <property type="component" value="Unassembled WGS sequence"/>
</dbReference>
<dbReference type="RefSeq" id="WP_175684197.1">
    <property type="nucleotide sequence ID" value="NZ_CADEQA010000022.1"/>
</dbReference>
<evidence type="ECO:0000256" key="2">
    <source>
        <dbReference type="ARBA" id="ARBA00022525"/>
    </source>
</evidence>
<sequence length="373" mass="39916">MLLLGITGLWNLSSAATVSGDAPELQTVARFDHDQPAGIAVSNEGRIFVTFPRHTGHVDFTVGEVKDGQTTPFPDLEINTPDPARVAQTLFSVQSLVIDHADRLWLLDIGVMKVGEPPLAGAPKLVVVDLALHRTIRTIQIPAEGLVKNSALKDFRLDFEQGTGGVAFITDSAPGAEALIVLDLASGKAMRRLSGSVAGPGSGPAPIVEGSPLMVQPKGRPPRPFAVGLNGVELSRDHSRLYFNAFTGRRLFDLPARDIANPAVSEDKLRSEVSDDGVIGIAGHLALDASGNLYVMDMERNAIFRHASDGTVTQLVSSPMLLWPDTMAVSPQGDLYVTSSQHNRGPSFHDGVDLRQRPFALYRIHIGAGPVRP</sequence>
<dbReference type="GO" id="GO:0005576">
    <property type="term" value="C:extracellular region"/>
    <property type="evidence" value="ECO:0007669"/>
    <property type="project" value="UniProtKB-SubCell"/>
</dbReference>
<dbReference type="Gene3D" id="2.120.10.30">
    <property type="entry name" value="TolB, C-terminal domain"/>
    <property type="match status" value="1"/>
</dbReference>
<comment type="caution">
    <text evidence="3">The sequence shown here is derived from an EMBL/GenBank/DDBJ whole genome shotgun (WGS) entry which is preliminary data.</text>
</comment>
<dbReference type="SUPFAM" id="SSF101898">
    <property type="entry name" value="NHL repeat"/>
    <property type="match status" value="1"/>
</dbReference>
<dbReference type="InterPro" id="IPR011042">
    <property type="entry name" value="6-blade_b-propeller_TolB-like"/>
</dbReference>
<evidence type="ECO:0000313" key="4">
    <source>
        <dbReference type="Proteomes" id="UP001199070"/>
    </source>
</evidence>
<proteinExistence type="predicted"/>
<accession>A0AAW4TMX2</accession>